<feature type="region of interest" description="Disordered" evidence="1">
    <location>
        <begin position="26"/>
        <end position="93"/>
    </location>
</feature>
<keyword evidence="3" id="KW-1185">Reference proteome</keyword>
<organism evidence="2 3">
    <name type="scientific">Marasmius tenuissimus</name>
    <dbReference type="NCBI Taxonomy" id="585030"/>
    <lineage>
        <taxon>Eukaryota</taxon>
        <taxon>Fungi</taxon>
        <taxon>Dikarya</taxon>
        <taxon>Basidiomycota</taxon>
        <taxon>Agaricomycotina</taxon>
        <taxon>Agaricomycetes</taxon>
        <taxon>Agaricomycetidae</taxon>
        <taxon>Agaricales</taxon>
        <taxon>Marasmiineae</taxon>
        <taxon>Marasmiaceae</taxon>
        <taxon>Marasmius</taxon>
    </lineage>
</organism>
<evidence type="ECO:0000256" key="1">
    <source>
        <dbReference type="SAM" id="MobiDB-lite"/>
    </source>
</evidence>
<protein>
    <submittedName>
        <fullName evidence="2">Uncharacterized protein</fullName>
    </submittedName>
</protein>
<comment type="caution">
    <text evidence="2">The sequence shown here is derived from an EMBL/GenBank/DDBJ whole genome shotgun (WGS) entry which is preliminary data.</text>
</comment>
<reference evidence="2 3" key="1">
    <citation type="submission" date="2024-05" db="EMBL/GenBank/DDBJ databases">
        <title>A draft genome resource for the thread blight pathogen Marasmius tenuissimus strain MS-2.</title>
        <authorList>
            <person name="Yulfo-Soto G.E."/>
            <person name="Baruah I.K."/>
            <person name="Amoako-Attah I."/>
            <person name="Bukari Y."/>
            <person name="Meinhardt L.W."/>
            <person name="Bailey B.A."/>
            <person name="Cohen S.P."/>
        </authorList>
    </citation>
    <scope>NUCLEOTIDE SEQUENCE [LARGE SCALE GENOMIC DNA]</scope>
    <source>
        <strain evidence="2 3">MS-2</strain>
    </source>
</reference>
<evidence type="ECO:0000313" key="2">
    <source>
        <dbReference type="EMBL" id="KAL0058041.1"/>
    </source>
</evidence>
<dbReference type="EMBL" id="JBBXMP010000380">
    <property type="protein sequence ID" value="KAL0058041.1"/>
    <property type="molecule type" value="Genomic_DNA"/>
</dbReference>
<accession>A0ABR2Z8Q9</accession>
<proteinExistence type="predicted"/>
<sequence>MTTLAWRSQDHLRRFLPPNAILVDHLGQQQEASTSEKRKRASLDDTFGAGPSSMGPSGSYRGTDAAQRDMSDGSTEAAEEEPMKKKKKAVTAKSPTIYTSSVELLSALSNALTASQDVVFAGSYLDSNNPPMSDKQRVQVVTNDVWRATGYRFTCVASK</sequence>
<gene>
    <name evidence="2" type="ORF">AAF712_015291</name>
</gene>
<name>A0ABR2Z8Q9_9AGAR</name>
<feature type="compositionally biased region" description="Low complexity" evidence="1">
    <location>
        <begin position="48"/>
        <end position="59"/>
    </location>
</feature>
<dbReference type="Proteomes" id="UP001437256">
    <property type="component" value="Unassembled WGS sequence"/>
</dbReference>
<evidence type="ECO:0000313" key="3">
    <source>
        <dbReference type="Proteomes" id="UP001437256"/>
    </source>
</evidence>